<protein>
    <submittedName>
        <fullName evidence="6">Methyltransferase</fullName>
    </submittedName>
</protein>
<dbReference type="CDD" id="cd02440">
    <property type="entry name" value="AdoMet_MTases"/>
    <property type="match status" value="1"/>
</dbReference>
<feature type="region of interest" description="Disordered" evidence="4">
    <location>
        <begin position="1"/>
        <end position="21"/>
    </location>
</feature>
<reference evidence="7" key="1">
    <citation type="journal article" date="2019" name="Int. J. Syst. Evol. Microbiol.">
        <title>The Global Catalogue of Microorganisms (GCM) 10K type strain sequencing project: providing services to taxonomists for standard genome sequencing and annotation.</title>
        <authorList>
            <consortium name="The Broad Institute Genomics Platform"/>
            <consortium name="The Broad Institute Genome Sequencing Center for Infectious Disease"/>
            <person name="Wu L."/>
            <person name="Ma J."/>
        </authorList>
    </citation>
    <scope>NUCLEOTIDE SEQUENCE [LARGE SCALE GENOMIC DNA]</scope>
    <source>
        <strain evidence="7">CGMCC 4.7349</strain>
    </source>
</reference>
<gene>
    <name evidence="6" type="ORF">GCM10012286_76510</name>
</gene>
<keyword evidence="7" id="KW-1185">Reference proteome</keyword>
<feature type="compositionally biased region" description="Polar residues" evidence="4">
    <location>
        <begin position="1"/>
        <end position="12"/>
    </location>
</feature>
<keyword evidence="1 6" id="KW-0489">Methyltransferase</keyword>
<proteinExistence type="predicted"/>
<dbReference type="SUPFAM" id="SSF53335">
    <property type="entry name" value="S-adenosyl-L-methionine-dependent methyltransferases"/>
    <property type="match status" value="1"/>
</dbReference>
<dbReference type="InterPro" id="IPR029063">
    <property type="entry name" value="SAM-dependent_MTases_sf"/>
</dbReference>
<name>A0ABQ2MUY9_9ACTN</name>
<evidence type="ECO:0000256" key="4">
    <source>
        <dbReference type="SAM" id="MobiDB-lite"/>
    </source>
</evidence>
<feature type="region of interest" description="Disordered" evidence="4">
    <location>
        <begin position="192"/>
        <end position="214"/>
    </location>
</feature>
<evidence type="ECO:0000313" key="6">
    <source>
        <dbReference type="EMBL" id="GGO58109.1"/>
    </source>
</evidence>
<evidence type="ECO:0000313" key="7">
    <source>
        <dbReference type="Proteomes" id="UP000656881"/>
    </source>
</evidence>
<organism evidence="6 7">
    <name type="scientific">Streptomyces lasiicapitis</name>
    <dbReference type="NCBI Taxonomy" id="1923961"/>
    <lineage>
        <taxon>Bacteria</taxon>
        <taxon>Bacillati</taxon>
        <taxon>Actinomycetota</taxon>
        <taxon>Actinomycetes</taxon>
        <taxon>Kitasatosporales</taxon>
        <taxon>Streptomycetaceae</taxon>
        <taxon>Streptomyces</taxon>
    </lineage>
</organism>
<evidence type="ECO:0000259" key="5">
    <source>
        <dbReference type="Pfam" id="PF13649"/>
    </source>
</evidence>
<dbReference type="InterPro" id="IPR041698">
    <property type="entry name" value="Methyltransf_25"/>
</dbReference>
<dbReference type="GO" id="GO:0032259">
    <property type="term" value="P:methylation"/>
    <property type="evidence" value="ECO:0007669"/>
    <property type="project" value="UniProtKB-KW"/>
</dbReference>
<dbReference type="PANTHER" id="PTHR43464:SF19">
    <property type="entry name" value="UBIQUINONE BIOSYNTHESIS O-METHYLTRANSFERASE, MITOCHONDRIAL"/>
    <property type="match status" value="1"/>
</dbReference>
<dbReference type="EMBL" id="BMNG01000023">
    <property type="protein sequence ID" value="GGO58109.1"/>
    <property type="molecule type" value="Genomic_DNA"/>
</dbReference>
<dbReference type="Gene3D" id="3.40.50.150">
    <property type="entry name" value="Vaccinia Virus protein VP39"/>
    <property type="match status" value="1"/>
</dbReference>
<evidence type="ECO:0000256" key="2">
    <source>
        <dbReference type="ARBA" id="ARBA00022679"/>
    </source>
</evidence>
<evidence type="ECO:0000256" key="1">
    <source>
        <dbReference type="ARBA" id="ARBA00022603"/>
    </source>
</evidence>
<dbReference type="RefSeq" id="WP_189177379.1">
    <property type="nucleotide sequence ID" value="NZ_BMNG01000023.1"/>
</dbReference>
<keyword evidence="2" id="KW-0808">Transferase</keyword>
<sequence length="214" mass="23034">MTSTPPKNTAQQYWDDFYRDPGTGGSGEPNVLLVREVASLTPGTALDLGCAGGSDALWLAGLGWRVTAADVSATALRRAAERAADAGLTDRIDWQRHDLSESSPEGSYDLVSAQFLHSPVARDGEREDILDRAADAVAPGGVLVIGSHAGWPSWQDEPPFAHHFPTNAEMLARLDPARRGWTVETDELLTRELAGPDGRPGTRADSVLKLRRAR</sequence>
<dbReference type="Pfam" id="PF13649">
    <property type="entry name" value="Methyltransf_25"/>
    <property type="match status" value="1"/>
</dbReference>
<keyword evidence="3" id="KW-0949">S-adenosyl-L-methionine</keyword>
<dbReference type="GO" id="GO:0008168">
    <property type="term" value="F:methyltransferase activity"/>
    <property type="evidence" value="ECO:0007669"/>
    <property type="project" value="UniProtKB-KW"/>
</dbReference>
<feature type="domain" description="Methyltransferase" evidence="5">
    <location>
        <begin position="46"/>
        <end position="141"/>
    </location>
</feature>
<dbReference type="PANTHER" id="PTHR43464">
    <property type="entry name" value="METHYLTRANSFERASE"/>
    <property type="match status" value="1"/>
</dbReference>
<dbReference type="Proteomes" id="UP000656881">
    <property type="component" value="Unassembled WGS sequence"/>
</dbReference>
<comment type="caution">
    <text evidence="6">The sequence shown here is derived from an EMBL/GenBank/DDBJ whole genome shotgun (WGS) entry which is preliminary data.</text>
</comment>
<evidence type="ECO:0000256" key="3">
    <source>
        <dbReference type="ARBA" id="ARBA00022691"/>
    </source>
</evidence>
<accession>A0ABQ2MUY9</accession>